<protein>
    <recommendedName>
        <fullName evidence="2">histidine kinase</fullName>
        <ecNumber evidence="2">2.7.13.3</ecNumber>
    </recommendedName>
</protein>
<dbReference type="AlphaFoldDB" id="A0A1V4HVF7"/>
<comment type="caution">
    <text evidence="10">The sequence shown here is derived from an EMBL/GenBank/DDBJ whole genome shotgun (WGS) entry which is preliminary data.</text>
</comment>
<feature type="transmembrane region" description="Helical" evidence="8">
    <location>
        <begin position="233"/>
        <end position="255"/>
    </location>
</feature>
<dbReference type="PANTHER" id="PTHR41523:SF8">
    <property type="entry name" value="ETHYLENE RESPONSE SENSOR PROTEIN"/>
    <property type="match status" value="1"/>
</dbReference>
<keyword evidence="8" id="KW-1133">Transmembrane helix</keyword>
<evidence type="ECO:0000256" key="2">
    <source>
        <dbReference type="ARBA" id="ARBA00012438"/>
    </source>
</evidence>
<evidence type="ECO:0000256" key="5">
    <source>
        <dbReference type="ARBA" id="ARBA00022741"/>
    </source>
</evidence>
<comment type="catalytic activity">
    <reaction evidence="1">
        <text>ATP + protein L-histidine = ADP + protein N-phospho-L-histidine.</text>
        <dbReference type="EC" id="2.7.13.3"/>
    </reaction>
</comment>
<evidence type="ECO:0000256" key="6">
    <source>
        <dbReference type="ARBA" id="ARBA00022777"/>
    </source>
</evidence>
<dbReference type="OrthoDB" id="9813940at2"/>
<evidence type="ECO:0000256" key="8">
    <source>
        <dbReference type="SAM" id="Phobius"/>
    </source>
</evidence>
<dbReference type="STRING" id="29421.B2M20_14400"/>
<evidence type="ECO:0000256" key="1">
    <source>
        <dbReference type="ARBA" id="ARBA00000085"/>
    </source>
</evidence>
<reference evidence="10 11" key="1">
    <citation type="submission" date="2017-02" db="EMBL/GenBank/DDBJ databases">
        <title>Genome sequence of the nitrite-oxidizing bacterium Nitrobacter vulgaris strain Ab1.</title>
        <authorList>
            <person name="Mellbye B.L."/>
            <person name="Davis E.W."/>
            <person name="Spieck E."/>
            <person name="Chang J.H."/>
            <person name="Bottomley P.J."/>
            <person name="Sayavedra-Soto L.A."/>
        </authorList>
    </citation>
    <scope>NUCLEOTIDE SEQUENCE [LARGE SCALE GENOMIC DNA]</scope>
    <source>
        <strain evidence="10 11">Ab1</strain>
    </source>
</reference>
<dbReference type="RefSeq" id="WP_079447741.1">
    <property type="nucleotide sequence ID" value="NZ_MWPQ01000051.1"/>
</dbReference>
<feature type="transmembrane region" description="Helical" evidence="8">
    <location>
        <begin position="54"/>
        <end position="80"/>
    </location>
</feature>
<feature type="domain" description="Signal transduction histidine kinase HWE region" evidence="9">
    <location>
        <begin position="312"/>
        <end position="400"/>
    </location>
</feature>
<feature type="transmembrane region" description="Helical" evidence="8">
    <location>
        <begin position="15"/>
        <end position="33"/>
    </location>
</feature>
<organism evidence="10 11">
    <name type="scientific">Nitrobacter vulgaris</name>
    <dbReference type="NCBI Taxonomy" id="29421"/>
    <lineage>
        <taxon>Bacteria</taxon>
        <taxon>Pseudomonadati</taxon>
        <taxon>Pseudomonadota</taxon>
        <taxon>Alphaproteobacteria</taxon>
        <taxon>Hyphomicrobiales</taxon>
        <taxon>Nitrobacteraceae</taxon>
        <taxon>Nitrobacter</taxon>
    </lineage>
</organism>
<evidence type="ECO:0000259" key="9">
    <source>
        <dbReference type="SMART" id="SM00911"/>
    </source>
</evidence>
<keyword evidence="5" id="KW-0547">Nucleotide-binding</keyword>
<dbReference type="EC" id="2.7.13.3" evidence="2"/>
<feature type="transmembrane region" description="Helical" evidence="8">
    <location>
        <begin position="198"/>
        <end position="221"/>
    </location>
</feature>
<dbReference type="InterPro" id="IPR011102">
    <property type="entry name" value="Sig_transdc_His_kinase_HWE"/>
</dbReference>
<feature type="transmembrane region" description="Helical" evidence="8">
    <location>
        <begin position="267"/>
        <end position="285"/>
    </location>
</feature>
<accession>A0A1V4HVF7</accession>
<keyword evidence="8" id="KW-0472">Membrane</keyword>
<feature type="transmembrane region" description="Helical" evidence="8">
    <location>
        <begin position="157"/>
        <end position="178"/>
    </location>
</feature>
<keyword evidence="4" id="KW-0808">Transferase</keyword>
<feature type="transmembrane region" description="Helical" evidence="8">
    <location>
        <begin position="122"/>
        <end position="145"/>
    </location>
</feature>
<dbReference type="PANTHER" id="PTHR41523">
    <property type="entry name" value="TWO-COMPONENT SYSTEM SENSOR PROTEIN"/>
    <property type="match status" value="1"/>
</dbReference>
<name>A0A1V4HVF7_NITVU</name>
<evidence type="ECO:0000313" key="10">
    <source>
        <dbReference type="EMBL" id="OPH81957.1"/>
    </source>
</evidence>
<feature type="transmembrane region" description="Helical" evidence="8">
    <location>
        <begin position="86"/>
        <end position="106"/>
    </location>
</feature>
<keyword evidence="3" id="KW-0597">Phosphoprotein</keyword>
<proteinExistence type="predicted"/>
<sequence length="515" mass="56085">MISWFKTATNPRWEWLYFLIFAAAYSVLCIFGFRTANNNVLSLIWPANAFMLGMLVRFPLLAHPVGWVACLVGFVIAVPVTDYGPITSAGLAAYNFGIVAVGHVVLSRADPADQRLERRTSVFYLLFAVGAASIFAGIVGSILVGPLFYDPAAVSSFRYWFSVELINQLAFLPMILSYPEGRKWARLQLPHPTFHDQVPIIVLVLSAVTGLFFGGMGALAFPVPALLWCAISYRVFLTALLTFVFCIWVIIATTLGYIDVSHVDQSLVLSISMGAALISLAPLVISTTTATRNEMLNQLRHLAAEREIVANELDHRIKNLFTLVNGLISLSVRDKPEMKPLAGILRSRLTALHHAHGLVRTAHATSVARGGSVSLKELIGALLRPYESAGDKHFTVDGDDVLVNGGTVTPLALVFHELATNSTKYGALKHADGILGVHISRDIDGLRIKWTEKAPVQTGYSDAAESGFGSKLLDLAINQQLHGNYVRARTEDGLDIEIILPSKLFSEVPSSLPAL</sequence>
<keyword evidence="7" id="KW-0067">ATP-binding</keyword>
<dbReference type="GO" id="GO:0004673">
    <property type="term" value="F:protein histidine kinase activity"/>
    <property type="evidence" value="ECO:0007669"/>
    <property type="project" value="UniProtKB-EC"/>
</dbReference>
<keyword evidence="6 10" id="KW-0418">Kinase</keyword>
<dbReference type="GO" id="GO:0005524">
    <property type="term" value="F:ATP binding"/>
    <property type="evidence" value="ECO:0007669"/>
    <property type="project" value="UniProtKB-KW"/>
</dbReference>
<evidence type="ECO:0000256" key="4">
    <source>
        <dbReference type="ARBA" id="ARBA00022679"/>
    </source>
</evidence>
<keyword evidence="11" id="KW-1185">Reference proteome</keyword>
<dbReference type="EMBL" id="MWPQ01000051">
    <property type="protein sequence ID" value="OPH81957.1"/>
    <property type="molecule type" value="Genomic_DNA"/>
</dbReference>
<keyword evidence="8" id="KW-0812">Transmembrane</keyword>
<evidence type="ECO:0000313" key="11">
    <source>
        <dbReference type="Proteomes" id="UP000189940"/>
    </source>
</evidence>
<dbReference type="Proteomes" id="UP000189940">
    <property type="component" value="Unassembled WGS sequence"/>
</dbReference>
<dbReference type="SMART" id="SM00911">
    <property type="entry name" value="HWE_HK"/>
    <property type="match status" value="1"/>
</dbReference>
<evidence type="ECO:0000256" key="7">
    <source>
        <dbReference type="ARBA" id="ARBA00022840"/>
    </source>
</evidence>
<evidence type="ECO:0000256" key="3">
    <source>
        <dbReference type="ARBA" id="ARBA00022553"/>
    </source>
</evidence>
<dbReference type="Pfam" id="PF07536">
    <property type="entry name" value="HWE_HK"/>
    <property type="match status" value="1"/>
</dbReference>
<gene>
    <name evidence="10" type="ORF">B2M20_14400</name>
</gene>